<reference evidence="1" key="2">
    <citation type="submission" date="2020-11" db="EMBL/GenBank/DDBJ databases">
        <authorList>
            <person name="McCartney M.A."/>
            <person name="Auch B."/>
            <person name="Kono T."/>
            <person name="Mallez S."/>
            <person name="Becker A."/>
            <person name="Gohl D.M."/>
            <person name="Silverstein K.A.T."/>
            <person name="Koren S."/>
            <person name="Bechman K.B."/>
            <person name="Herman A."/>
            <person name="Abrahante J.E."/>
            <person name="Garbe J."/>
        </authorList>
    </citation>
    <scope>NUCLEOTIDE SEQUENCE</scope>
    <source>
        <strain evidence="1">Duluth1</strain>
        <tissue evidence="1">Whole animal</tissue>
    </source>
</reference>
<sequence length="127" mass="14463">MFKYVLKRWKLYKYRFVPWIAANITENSPRLVPNVLEDKIIPDISVEQTLLSLFTKFEYTSDLSLVDQHRKNSNILLNEVGFSIGRQASTLKDGGRGVFVTQGLVPEQTLVAIYPDRVQEGTVCVVS</sequence>
<proteinExistence type="predicted"/>
<dbReference type="EMBL" id="JAIWYP010000003">
    <property type="protein sequence ID" value="KAH3850345.1"/>
    <property type="molecule type" value="Genomic_DNA"/>
</dbReference>
<comment type="caution">
    <text evidence="1">The sequence shown here is derived from an EMBL/GenBank/DDBJ whole genome shotgun (WGS) entry which is preliminary data.</text>
</comment>
<name>A0A9D4L2R1_DREPO</name>
<accession>A0A9D4L2R1</accession>
<keyword evidence="2" id="KW-1185">Reference proteome</keyword>
<gene>
    <name evidence="1" type="ORF">DPMN_092754</name>
</gene>
<evidence type="ECO:0000313" key="2">
    <source>
        <dbReference type="Proteomes" id="UP000828390"/>
    </source>
</evidence>
<organism evidence="1 2">
    <name type="scientific">Dreissena polymorpha</name>
    <name type="common">Zebra mussel</name>
    <name type="synonym">Mytilus polymorpha</name>
    <dbReference type="NCBI Taxonomy" id="45954"/>
    <lineage>
        <taxon>Eukaryota</taxon>
        <taxon>Metazoa</taxon>
        <taxon>Spiralia</taxon>
        <taxon>Lophotrochozoa</taxon>
        <taxon>Mollusca</taxon>
        <taxon>Bivalvia</taxon>
        <taxon>Autobranchia</taxon>
        <taxon>Heteroconchia</taxon>
        <taxon>Euheterodonta</taxon>
        <taxon>Imparidentia</taxon>
        <taxon>Neoheterodontei</taxon>
        <taxon>Myida</taxon>
        <taxon>Dreissenoidea</taxon>
        <taxon>Dreissenidae</taxon>
        <taxon>Dreissena</taxon>
    </lineage>
</organism>
<evidence type="ECO:0000313" key="1">
    <source>
        <dbReference type="EMBL" id="KAH3850345.1"/>
    </source>
</evidence>
<reference evidence="1" key="1">
    <citation type="journal article" date="2019" name="bioRxiv">
        <title>The Genome of the Zebra Mussel, Dreissena polymorpha: A Resource for Invasive Species Research.</title>
        <authorList>
            <person name="McCartney M.A."/>
            <person name="Auch B."/>
            <person name="Kono T."/>
            <person name="Mallez S."/>
            <person name="Zhang Y."/>
            <person name="Obille A."/>
            <person name="Becker A."/>
            <person name="Abrahante J.E."/>
            <person name="Garbe J."/>
            <person name="Badalamenti J.P."/>
            <person name="Herman A."/>
            <person name="Mangelson H."/>
            <person name="Liachko I."/>
            <person name="Sullivan S."/>
            <person name="Sone E.D."/>
            <person name="Koren S."/>
            <person name="Silverstein K.A.T."/>
            <person name="Beckman K.B."/>
            <person name="Gohl D.M."/>
        </authorList>
    </citation>
    <scope>NUCLEOTIDE SEQUENCE</scope>
    <source>
        <strain evidence="1">Duluth1</strain>
        <tissue evidence="1">Whole animal</tissue>
    </source>
</reference>
<dbReference type="Proteomes" id="UP000828390">
    <property type="component" value="Unassembled WGS sequence"/>
</dbReference>
<protein>
    <submittedName>
        <fullName evidence="1">Uncharacterized protein</fullName>
    </submittedName>
</protein>
<dbReference type="AlphaFoldDB" id="A0A9D4L2R1"/>